<reference evidence="2" key="1">
    <citation type="submission" date="2020-01" db="EMBL/GenBank/DDBJ databases">
        <authorList>
            <consortium name="DOE Joint Genome Institute"/>
            <person name="Haridas S."/>
            <person name="Albert R."/>
            <person name="Binder M."/>
            <person name="Bloem J."/>
            <person name="Labutti K."/>
            <person name="Salamov A."/>
            <person name="Andreopoulos B."/>
            <person name="Baker S.E."/>
            <person name="Barry K."/>
            <person name="Bills G."/>
            <person name="Bluhm B.H."/>
            <person name="Cannon C."/>
            <person name="Castanera R."/>
            <person name="Culley D.E."/>
            <person name="Daum C."/>
            <person name="Ezra D."/>
            <person name="Gonzalez J.B."/>
            <person name="Henrissat B."/>
            <person name="Kuo A."/>
            <person name="Liang C."/>
            <person name="Lipzen A."/>
            <person name="Lutzoni F."/>
            <person name="Magnuson J."/>
            <person name="Mondo S."/>
            <person name="Nolan M."/>
            <person name="Ohm R."/>
            <person name="Pangilinan J."/>
            <person name="Park H.-J."/>
            <person name="Ramirez L."/>
            <person name="Alfaro M."/>
            <person name="Sun H."/>
            <person name="Tritt A."/>
            <person name="Yoshinaga Y."/>
            <person name="Zwiers L.-H."/>
            <person name="Turgeon B.G."/>
            <person name="Goodwin S.B."/>
            <person name="Spatafora J.W."/>
            <person name="Crous P.W."/>
            <person name="Grigoriev I.V."/>
        </authorList>
    </citation>
    <scope>NUCLEOTIDE SEQUENCE</scope>
    <source>
        <strain evidence="2">P77</strain>
    </source>
</reference>
<dbReference type="Proteomes" id="UP000800040">
    <property type="component" value="Unassembled WGS sequence"/>
</dbReference>
<sequence length="112" mass="13206">MAMMYDIAPFAGRRRRRNFDQIYDTYPAFDLHNFGGLSGYGPWNGGWDHSHFNFNNTEHSVEQATRAHVEAQSEFSKAKEKYEEAKKKFEECEEKVKKAEQQLQWAKHHGFC</sequence>
<evidence type="ECO:0000313" key="3">
    <source>
        <dbReference type="Proteomes" id="UP000800040"/>
    </source>
</evidence>
<evidence type="ECO:0000256" key="1">
    <source>
        <dbReference type="SAM" id="Coils"/>
    </source>
</evidence>
<proteinExistence type="predicted"/>
<evidence type="ECO:0000313" key="2">
    <source>
        <dbReference type="EMBL" id="KAF1832301.1"/>
    </source>
</evidence>
<dbReference type="AlphaFoldDB" id="A0A6A5K701"/>
<protein>
    <submittedName>
        <fullName evidence="2">Uncharacterized protein</fullName>
    </submittedName>
</protein>
<gene>
    <name evidence="2" type="ORF">BDW02DRAFT_600094</name>
</gene>
<keyword evidence="3" id="KW-1185">Reference proteome</keyword>
<keyword evidence="1" id="KW-0175">Coiled coil</keyword>
<accession>A0A6A5K701</accession>
<name>A0A6A5K701_9PLEO</name>
<feature type="coiled-coil region" evidence="1">
    <location>
        <begin position="61"/>
        <end position="109"/>
    </location>
</feature>
<organism evidence="2 3">
    <name type="scientific">Decorospora gaudefroyi</name>
    <dbReference type="NCBI Taxonomy" id="184978"/>
    <lineage>
        <taxon>Eukaryota</taxon>
        <taxon>Fungi</taxon>
        <taxon>Dikarya</taxon>
        <taxon>Ascomycota</taxon>
        <taxon>Pezizomycotina</taxon>
        <taxon>Dothideomycetes</taxon>
        <taxon>Pleosporomycetidae</taxon>
        <taxon>Pleosporales</taxon>
        <taxon>Pleosporineae</taxon>
        <taxon>Pleosporaceae</taxon>
        <taxon>Decorospora</taxon>
    </lineage>
</organism>
<dbReference type="EMBL" id="ML975342">
    <property type="protein sequence ID" value="KAF1832301.1"/>
    <property type="molecule type" value="Genomic_DNA"/>
</dbReference>